<evidence type="ECO:0000313" key="12">
    <source>
        <dbReference type="RefSeq" id="XP_023563533.1"/>
    </source>
</evidence>
<evidence type="ECO:0000256" key="7">
    <source>
        <dbReference type="SAM" id="MobiDB-lite"/>
    </source>
</evidence>
<keyword evidence="2 8" id="KW-0812">Transmembrane</keyword>
<dbReference type="PROSITE" id="PS50835">
    <property type="entry name" value="IG_LIKE"/>
    <property type="match status" value="1"/>
</dbReference>
<dbReference type="AlphaFoldDB" id="A0A6P6DUY5"/>
<evidence type="ECO:0000256" key="8">
    <source>
        <dbReference type="SAM" id="Phobius"/>
    </source>
</evidence>
<dbReference type="CDD" id="cd05713">
    <property type="entry name" value="IgV_MOG_like"/>
    <property type="match status" value="1"/>
</dbReference>
<comment type="subcellular location">
    <subcellularLocation>
        <location evidence="1">Membrane</location>
    </subcellularLocation>
</comment>
<organism evidence="11 12">
    <name type="scientific">Octodon degus</name>
    <name type="common">Degu</name>
    <name type="synonym">Sciurus degus</name>
    <dbReference type="NCBI Taxonomy" id="10160"/>
    <lineage>
        <taxon>Eukaryota</taxon>
        <taxon>Metazoa</taxon>
        <taxon>Chordata</taxon>
        <taxon>Craniata</taxon>
        <taxon>Vertebrata</taxon>
        <taxon>Euteleostomi</taxon>
        <taxon>Mammalia</taxon>
        <taxon>Eutheria</taxon>
        <taxon>Euarchontoglires</taxon>
        <taxon>Glires</taxon>
        <taxon>Rodentia</taxon>
        <taxon>Hystricomorpha</taxon>
        <taxon>Octodontidae</taxon>
        <taxon>Octodon</taxon>
    </lineage>
</organism>
<evidence type="ECO:0000313" key="11">
    <source>
        <dbReference type="Proteomes" id="UP000515203"/>
    </source>
</evidence>
<dbReference type="InterPro" id="IPR050504">
    <property type="entry name" value="IgSF_BTN/MOG"/>
</dbReference>
<name>A0A6P6DUY5_OCTDE</name>
<dbReference type="SMART" id="SM00406">
    <property type="entry name" value="IGv"/>
    <property type="match status" value="1"/>
</dbReference>
<dbReference type="OrthoDB" id="6105938at2759"/>
<dbReference type="PANTHER" id="PTHR24100:SF133">
    <property type="entry name" value="BUTYROPHILIN-LIKE PROTEIN 10 PSEUDOGENE-RELATED"/>
    <property type="match status" value="1"/>
</dbReference>
<keyword evidence="5 8" id="KW-0472">Membrane</keyword>
<dbReference type="InterPro" id="IPR053896">
    <property type="entry name" value="BTN3A2-like_Ig-C"/>
</dbReference>
<dbReference type="InterPro" id="IPR036179">
    <property type="entry name" value="Ig-like_dom_sf"/>
</dbReference>
<feature type="domain" description="Ig-like" evidence="10">
    <location>
        <begin position="25"/>
        <end position="140"/>
    </location>
</feature>
<dbReference type="CTD" id="192194"/>
<dbReference type="RefSeq" id="XP_023563533.1">
    <property type="nucleotide sequence ID" value="XM_023707765.1"/>
</dbReference>
<dbReference type="InterPro" id="IPR007110">
    <property type="entry name" value="Ig-like_dom"/>
</dbReference>
<proteinExistence type="predicted"/>
<evidence type="ECO:0000256" key="1">
    <source>
        <dbReference type="ARBA" id="ARBA00004370"/>
    </source>
</evidence>
<dbReference type="InterPro" id="IPR013106">
    <property type="entry name" value="Ig_V-set"/>
</dbReference>
<evidence type="ECO:0000256" key="5">
    <source>
        <dbReference type="ARBA" id="ARBA00023136"/>
    </source>
</evidence>
<feature type="region of interest" description="Disordered" evidence="7">
    <location>
        <begin position="283"/>
        <end position="302"/>
    </location>
</feature>
<dbReference type="SMART" id="SM00409">
    <property type="entry name" value="IG"/>
    <property type="match status" value="1"/>
</dbReference>
<dbReference type="GeneID" id="101569344"/>
<gene>
    <name evidence="12" type="primary">Btnl10</name>
</gene>
<keyword evidence="6" id="KW-0393">Immunoglobulin domain</keyword>
<evidence type="ECO:0000256" key="4">
    <source>
        <dbReference type="ARBA" id="ARBA00022989"/>
    </source>
</evidence>
<evidence type="ECO:0000256" key="6">
    <source>
        <dbReference type="ARBA" id="ARBA00023319"/>
    </source>
</evidence>
<dbReference type="InterPro" id="IPR013783">
    <property type="entry name" value="Ig-like_fold"/>
</dbReference>
<dbReference type="InterPro" id="IPR003599">
    <property type="entry name" value="Ig_sub"/>
</dbReference>
<dbReference type="GO" id="GO:0050852">
    <property type="term" value="P:T cell receptor signaling pathway"/>
    <property type="evidence" value="ECO:0007669"/>
    <property type="project" value="TreeGrafter"/>
</dbReference>
<evidence type="ECO:0000256" key="2">
    <source>
        <dbReference type="ARBA" id="ARBA00022692"/>
    </source>
</evidence>
<keyword evidence="3 9" id="KW-0732">Signal</keyword>
<dbReference type="InParanoid" id="A0A6P6DUY5"/>
<dbReference type="PANTHER" id="PTHR24100">
    <property type="entry name" value="BUTYROPHILIN"/>
    <property type="match status" value="1"/>
</dbReference>
<evidence type="ECO:0000256" key="3">
    <source>
        <dbReference type="ARBA" id="ARBA00022729"/>
    </source>
</evidence>
<dbReference type="FunCoup" id="A0A6P6DUY5">
    <property type="interactions" value="29"/>
</dbReference>
<dbReference type="Gene3D" id="2.60.40.10">
    <property type="entry name" value="Immunoglobulins"/>
    <property type="match status" value="2"/>
</dbReference>
<sequence length="315" mass="34717">MARIGSGAASLPRSLVFLVFLKLLPLAIGKADFQVLGPQQPVLAVLGKDAELPCWLSPNISAHLMELRWFREQPSPAVHVHHAGQDKIGEQMPEYHNRTSFVDLDMAQGKAAVRIHRVTASDNGSYHCLFKEGRAQEAATLWLQVAGVGSKPRIQVIHTQDRGVWAECTSDGWYPQPEIKWKGQTLPNETKFSVSANTSLWAVVSRVALQDGAVDSFSCSISNTLLSEEKVANSHLPAPFSRGSQLRKQRLALAFSLLAMGLIMAGVIYLFGNCQRKAYRTQLTEETEGGRDEQSQQASMPRAMPLHGLLMSNFE</sequence>
<accession>A0A6P6DUY5</accession>
<keyword evidence="4 8" id="KW-1133">Transmembrane helix</keyword>
<dbReference type="GO" id="GO:0005102">
    <property type="term" value="F:signaling receptor binding"/>
    <property type="evidence" value="ECO:0007669"/>
    <property type="project" value="TreeGrafter"/>
</dbReference>
<feature type="chain" id="PRO_5028159731" evidence="9">
    <location>
        <begin position="30"/>
        <end position="315"/>
    </location>
</feature>
<dbReference type="Pfam" id="PF22705">
    <property type="entry name" value="C2-set_3"/>
    <property type="match status" value="1"/>
</dbReference>
<feature type="transmembrane region" description="Helical" evidence="8">
    <location>
        <begin position="251"/>
        <end position="272"/>
    </location>
</feature>
<evidence type="ECO:0000259" key="10">
    <source>
        <dbReference type="PROSITE" id="PS50835"/>
    </source>
</evidence>
<dbReference type="Proteomes" id="UP000515203">
    <property type="component" value="Unplaced"/>
</dbReference>
<protein>
    <submittedName>
        <fullName evidence="12">Butyrophilin-like protein 10 isoform X1</fullName>
    </submittedName>
</protein>
<dbReference type="FunFam" id="2.60.40.10:FF:000088">
    <property type="entry name" value="Butyrophilin subfamily 1 member A1"/>
    <property type="match status" value="1"/>
</dbReference>
<dbReference type="FunFam" id="2.60.40.10:FF:000208">
    <property type="entry name" value="Butyrophilin subfamily 1 member A1"/>
    <property type="match status" value="1"/>
</dbReference>
<dbReference type="GO" id="GO:0001817">
    <property type="term" value="P:regulation of cytokine production"/>
    <property type="evidence" value="ECO:0007669"/>
    <property type="project" value="TreeGrafter"/>
</dbReference>
<reference evidence="12" key="1">
    <citation type="submission" date="2025-08" db="UniProtKB">
        <authorList>
            <consortium name="RefSeq"/>
        </authorList>
    </citation>
    <scope>IDENTIFICATION</scope>
</reference>
<keyword evidence="11" id="KW-1185">Reference proteome</keyword>
<dbReference type="Pfam" id="PF07686">
    <property type="entry name" value="V-set"/>
    <property type="match status" value="1"/>
</dbReference>
<dbReference type="GO" id="GO:0009897">
    <property type="term" value="C:external side of plasma membrane"/>
    <property type="evidence" value="ECO:0007669"/>
    <property type="project" value="TreeGrafter"/>
</dbReference>
<feature type="signal peptide" evidence="9">
    <location>
        <begin position="1"/>
        <end position="29"/>
    </location>
</feature>
<dbReference type="SUPFAM" id="SSF48726">
    <property type="entry name" value="Immunoglobulin"/>
    <property type="match status" value="2"/>
</dbReference>
<evidence type="ECO:0000256" key="9">
    <source>
        <dbReference type="SAM" id="SignalP"/>
    </source>
</evidence>